<dbReference type="SUPFAM" id="SSF53335">
    <property type="entry name" value="S-adenosyl-L-methionine-dependent methyltransferases"/>
    <property type="match status" value="1"/>
</dbReference>
<accession>A0A8H9H1G8</accession>
<dbReference type="Proteomes" id="UP000653480">
    <property type="component" value="Unassembled WGS sequence"/>
</dbReference>
<reference evidence="6" key="2">
    <citation type="submission" date="2020-09" db="EMBL/GenBank/DDBJ databases">
        <authorList>
            <person name="Sun Q."/>
            <person name="Zhou Y."/>
        </authorList>
    </citation>
    <scope>NUCLEOTIDE SEQUENCE</scope>
    <source>
        <strain evidence="6">CGMCC 4.7138</strain>
    </source>
</reference>
<evidence type="ECO:0000259" key="4">
    <source>
        <dbReference type="Pfam" id="PF00891"/>
    </source>
</evidence>
<dbReference type="Gene3D" id="1.10.287.1350">
    <property type="match status" value="1"/>
</dbReference>
<evidence type="ECO:0000256" key="3">
    <source>
        <dbReference type="ARBA" id="ARBA00022691"/>
    </source>
</evidence>
<dbReference type="Pfam" id="PF00891">
    <property type="entry name" value="Methyltransf_2"/>
    <property type="match status" value="1"/>
</dbReference>
<keyword evidence="7" id="KW-1185">Reference proteome</keyword>
<dbReference type="PROSITE" id="PS51683">
    <property type="entry name" value="SAM_OMT_II"/>
    <property type="match status" value="1"/>
</dbReference>
<dbReference type="GO" id="GO:0008171">
    <property type="term" value="F:O-methyltransferase activity"/>
    <property type="evidence" value="ECO:0007669"/>
    <property type="project" value="InterPro"/>
</dbReference>
<dbReference type="InterPro" id="IPR036390">
    <property type="entry name" value="WH_DNA-bd_sf"/>
</dbReference>
<name>A0A8H9H1G8_9ACTN</name>
<dbReference type="CDD" id="cd02440">
    <property type="entry name" value="AdoMet_MTases"/>
    <property type="match status" value="1"/>
</dbReference>
<keyword evidence="1 6" id="KW-0489">Methyltransferase</keyword>
<comment type="caution">
    <text evidence="6">The sequence shown here is derived from an EMBL/GenBank/DDBJ whole genome shotgun (WGS) entry which is preliminary data.</text>
</comment>
<evidence type="ECO:0000313" key="7">
    <source>
        <dbReference type="Proteomes" id="UP000653480"/>
    </source>
</evidence>
<dbReference type="InterPro" id="IPR029063">
    <property type="entry name" value="SAM-dependent_MTases_sf"/>
</dbReference>
<dbReference type="AlphaFoldDB" id="A0A8H9H1G8"/>
<dbReference type="PANTHER" id="PTHR43712:SF2">
    <property type="entry name" value="O-METHYLTRANSFERASE CICE"/>
    <property type="match status" value="1"/>
</dbReference>
<dbReference type="GO" id="GO:0032259">
    <property type="term" value="P:methylation"/>
    <property type="evidence" value="ECO:0007669"/>
    <property type="project" value="UniProtKB-KW"/>
</dbReference>
<gene>
    <name evidence="6" type="ORF">GCM10011574_18770</name>
</gene>
<dbReference type="InterPro" id="IPR012967">
    <property type="entry name" value="COMT_dimerisation"/>
</dbReference>
<keyword evidence="3" id="KW-0949">S-adenosyl-L-methionine</keyword>
<dbReference type="Gene3D" id="3.40.50.150">
    <property type="entry name" value="Vaccinia Virus protein VP39"/>
    <property type="match status" value="1"/>
</dbReference>
<dbReference type="RefSeq" id="WP_167748186.1">
    <property type="nucleotide sequence ID" value="NZ_BMMN01000002.1"/>
</dbReference>
<keyword evidence="2 6" id="KW-0808">Transferase</keyword>
<evidence type="ECO:0000256" key="1">
    <source>
        <dbReference type="ARBA" id="ARBA00022603"/>
    </source>
</evidence>
<feature type="domain" description="O-methyltransferase dimerisation" evidence="5">
    <location>
        <begin position="19"/>
        <end position="92"/>
    </location>
</feature>
<protein>
    <submittedName>
        <fullName evidence="6">O-methyltransferase</fullName>
    </submittedName>
</protein>
<sequence length="344" mass="37623">MTNDSSQQLQADISRIKEIAWGLVSTAALVAAVDLGVAEALESGPRDHREVAREVGADPIALRQLLDALVTRGVFQRLDDGRYTHTGLSLLLRESDPNSVTYLVRWIGHPCFWTLWPHLTDAVRQGKAQSVAVLGKDFFRYIHEDDPAAVDVFNAAMTQASNHTSAEVVKALDLSQAQVVADIGGGQGHLIRTVLDRNPHLKGYLIDLEGVVARALPELRPSGEFADRVTLIGGDCRQEVPAQADVYLLKNILEWDDESTIRTLENVRRSARPGARVVVVETLTDHTPEPQVTTSLDLLLLLNVGGRKHSSEHVAELFARTGIRFDRVRPTGTFLSLAEGTVGA</sequence>
<dbReference type="PANTHER" id="PTHR43712">
    <property type="entry name" value="PUTATIVE (AFU_ORTHOLOGUE AFUA_4G14580)-RELATED"/>
    <property type="match status" value="1"/>
</dbReference>
<proteinExistence type="predicted"/>
<dbReference type="PIRSF" id="PIRSF005739">
    <property type="entry name" value="O-mtase"/>
    <property type="match status" value="1"/>
</dbReference>
<dbReference type="EMBL" id="BMMN01000002">
    <property type="protein sequence ID" value="GGO06226.1"/>
    <property type="molecule type" value="Genomic_DNA"/>
</dbReference>
<dbReference type="Gene3D" id="1.10.10.10">
    <property type="entry name" value="Winged helix-like DNA-binding domain superfamily/Winged helix DNA-binding domain"/>
    <property type="match status" value="1"/>
</dbReference>
<evidence type="ECO:0000313" key="6">
    <source>
        <dbReference type="EMBL" id="GGO06226.1"/>
    </source>
</evidence>
<feature type="domain" description="O-methyltransferase C-terminal" evidence="4">
    <location>
        <begin position="116"/>
        <end position="323"/>
    </location>
</feature>
<dbReference type="GO" id="GO:0046983">
    <property type="term" value="F:protein dimerization activity"/>
    <property type="evidence" value="ECO:0007669"/>
    <property type="project" value="InterPro"/>
</dbReference>
<dbReference type="InterPro" id="IPR001077">
    <property type="entry name" value="COMT_C"/>
</dbReference>
<dbReference type="Pfam" id="PF08100">
    <property type="entry name" value="Dimerisation"/>
    <property type="match status" value="1"/>
</dbReference>
<dbReference type="SUPFAM" id="SSF46785">
    <property type="entry name" value="Winged helix' DNA-binding domain"/>
    <property type="match status" value="1"/>
</dbReference>
<reference evidence="6" key="1">
    <citation type="journal article" date="2014" name="Int. J. Syst. Evol. Microbiol.">
        <title>Complete genome sequence of Corynebacterium casei LMG S-19264T (=DSM 44701T), isolated from a smear-ripened cheese.</title>
        <authorList>
            <consortium name="US DOE Joint Genome Institute (JGI-PGF)"/>
            <person name="Walter F."/>
            <person name="Albersmeier A."/>
            <person name="Kalinowski J."/>
            <person name="Ruckert C."/>
        </authorList>
    </citation>
    <scope>NUCLEOTIDE SEQUENCE</scope>
    <source>
        <strain evidence="6">CGMCC 4.7138</strain>
    </source>
</reference>
<evidence type="ECO:0000259" key="5">
    <source>
        <dbReference type="Pfam" id="PF08100"/>
    </source>
</evidence>
<evidence type="ECO:0000256" key="2">
    <source>
        <dbReference type="ARBA" id="ARBA00022679"/>
    </source>
</evidence>
<organism evidence="6 7">
    <name type="scientific">Microbispora bryophytorum</name>
    <dbReference type="NCBI Taxonomy" id="1460882"/>
    <lineage>
        <taxon>Bacteria</taxon>
        <taxon>Bacillati</taxon>
        <taxon>Actinomycetota</taxon>
        <taxon>Actinomycetes</taxon>
        <taxon>Streptosporangiales</taxon>
        <taxon>Streptosporangiaceae</taxon>
        <taxon>Microbispora</taxon>
    </lineage>
</organism>
<dbReference type="InterPro" id="IPR036388">
    <property type="entry name" value="WH-like_DNA-bd_sf"/>
</dbReference>
<dbReference type="InterPro" id="IPR016461">
    <property type="entry name" value="COMT-like"/>
</dbReference>